<dbReference type="PANTHER" id="PTHR22916">
    <property type="entry name" value="GLYCOSYLTRANSFERASE"/>
    <property type="match status" value="1"/>
</dbReference>
<keyword evidence="2" id="KW-0328">Glycosyltransferase</keyword>
<dbReference type="Proteomes" id="UP001198962">
    <property type="component" value="Unassembled WGS sequence"/>
</dbReference>
<dbReference type="InterPro" id="IPR029044">
    <property type="entry name" value="Nucleotide-diphossugar_trans"/>
</dbReference>
<gene>
    <name evidence="2" type="ORF">LKD32_10155</name>
</gene>
<proteinExistence type="predicted"/>
<dbReference type="Pfam" id="PF00535">
    <property type="entry name" value="Glycos_transf_2"/>
    <property type="match status" value="1"/>
</dbReference>
<evidence type="ECO:0000313" key="3">
    <source>
        <dbReference type="Proteomes" id="UP001198962"/>
    </source>
</evidence>
<dbReference type="RefSeq" id="WP_308451594.1">
    <property type="nucleotide sequence ID" value="NZ_JAJEPU010000029.1"/>
</dbReference>
<reference evidence="2" key="1">
    <citation type="submission" date="2021-10" db="EMBL/GenBank/DDBJ databases">
        <title>Anaerobic single-cell dispensing facilitates the cultivation of human gut bacteria.</title>
        <authorList>
            <person name="Afrizal A."/>
        </authorList>
    </citation>
    <scope>NUCLEOTIDE SEQUENCE</scope>
    <source>
        <strain evidence="2">CLA-AA-H274</strain>
    </source>
</reference>
<accession>A0AAE3ASM5</accession>
<dbReference type="EMBL" id="JAJEPU010000029">
    <property type="protein sequence ID" value="MCC2165232.1"/>
    <property type="molecule type" value="Genomic_DNA"/>
</dbReference>
<dbReference type="Gene3D" id="3.90.550.10">
    <property type="entry name" value="Spore Coat Polysaccharide Biosynthesis Protein SpsA, Chain A"/>
    <property type="match status" value="1"/>
</dbReference>
<keyword evidence="2" id="KW-0808">Transferase</keyword>
<keyword evidence="3" id="KW-1185">Reference proteome</keyword>
<name>A0AAE3ASM5_9FIRM</name>
<evidence type="ECO:0000259" key="1">
    <source>
        <dbReference type="Pfam" id="PF00535"/>
    </source>
</evidence>
<protein>
    <submittedName>
        <fullName evidence="2">Glycosyltransferase</fullName>
        <ecNumber evidence="2">2.4.-.-</ecNumber>
    </submittedName>
</protein>
<dbReference type="PANTHER" id="PTHR22916:SF3">
    <property type="entry name" value="UDP-GLCNAC:BETAGAL BETA-1,3-N-ACETYLGLUCOSAMINYLTRANSFERASE-LIKE PROTEIN 1"/>
    <property type="match status" value="1"/>
</dbReference>
<dbReference type="InterPro" id="IPR001173">
    <property type="entry name" value="Glyco_trans_2-like"/>
</dbReference>
<evidence type="ECO:0000313" key="2">
    <source>
        <dbReference type="EMBL" id="MCC2165232.1"/>
    </source>
</evidence>
<sequence length="330" mass="38827">MRPKISVIVPIYNAELYLEQCIESVLNQTLRDIELLLIDDGSTDNSFLICEKYKKRDNRIQLYTNKNVGQGLERNFGIKKSTGEYIAFLDSDDQYKENMLEKLYQRAIETNADMVSCRIVDMHDGKIIKEHPLNDKVLIGCKEIKAAMADMISYEEKDGYSGCIAVWDSIFKRDIIENEGIQFFSERDVYSEDLLFKLMFMTHAKKIAFCTEAVYLYRVNDTSFTHRIDVSVLKKIVNLYNEVCILFGDVLKDYNLKRRIINRTFFTLRFNINKISKTRNAKDFYRILLNDQEIMSVIDLYQPTNLKNIVVYYSLKWKLIRVFEILSKIN</sequence>
<dbReference type="CDD" id="cd00761">
    <property type="entry name" value="Glyco_tranf_GTA_type"/>
    <property type="match status" value="1"/>
</dbReference>
<organism evidence="2 3">
    <name type="scientific">Brotaphodocola catenula</name>
    <dbReference type="NCBI Taxonomy" id="2885361"/>
    <lineage>
        <taxon>Bacteria</taxon>
        <taxon>Bacillati</taxon>
        <taxon>Bacillota</taxon>
        <taxon>Clostridia</taxon>
        <taxon>Lachnospirales</taxon>
        <taxon>Lachnospiraceae</taxon>
        <taxon>Brotaphodocola</taxon>
    </lineage>
</organism>
<comment type="caution">
    <text evidence="2">The sequence shown here is derived from an EMBL/GenBank/DDBJ whole genome shotgun (WGS) entry which is preliminary data.</text>
</comment>
<dbReference type="AlphaFoldDB" id="A0AAE3ASM5"/>
<dbReference type="EC" id="2.4.-.-" evidence="2"/>
<dbReference type="SUPFAM" id="SSF53448">
    <property type="entry name" value="Nucleotide-diphospho-sugar transferases"/>
    <property type="match status" value="1"/>
</dbReference>
<feature type="domain" description="Glycosyltransferase 2-like" evidence="1">
    <location>
        <begin position="6"/>
        <end position="133"/>
    </location>
</feature>
<dbReference type="GO" id="GO:0016758">
    <property type="term" value="F:hexosyltransferase activity"/>
    <property type="evidence" value="ECO:0007669"/>
    <property type="project" value="UniProtKB-ARBA"/>
</dbReference>